<gene>
    <name evidence="2" type="ORF">AUR64_01355</name>
</gene>
<sequence>MGRVVVHAAMPSKAKKALFGLVALFVVASVAHYALFGSFPFGKPQMMDDEDAETEESEADAEADAAQ</sequence>
<reference evidence="2 3" key="1">
    <citation type="submission" date="2015-12" db="EMBL/GenBank/DDBJ databases">
        <title>Haloprofundus marisrubri gen. nov., sp. nov., an extremely halophilic archaeon isolated from the Discovery deep brine-seawater interface in the Red Sea.</title>
        <authorList>
            <person name="Zhang G."/>
            <person name="Stingl U."/>
            <person name="Rashid M."/>
        </authorList>
    </citation>
    <scope>NUCLEOTIDE SEQUENCE [LARGE SCALE GENOMIC DNA]</scope>
    <source>
        <strain evidence="2 3">SB9</strain>
    </source>
</reference>
<accession>A0A0W1R3T5</accession>
<organism evidence="2 3">
    <name type="scientific">Haloprofundus marisrubri</name>
    <dbReference type="NCBI Taxonomy" id="1514971"/>
    <lineage>
        <taxon>Archaea</taxon>
        <taxon>Methanobacteriati</taxon>
        <taxon>Methanobacteriota</taxon>
        <taxon>Stenosarchaea group</taxon>
        <taxon>Halobacteria</taxon>
        <taxon>Halobacteriales</taxon>
        <taxon>Haloferacaceae</taxon>
        <taxon>Haloprofundus</taxon>
    </lineage>
</organism>
<name>A0A0W1R3T5_9EURY</name>
<dbReference type="STRING" id="1514971.AUR64_01355"/>
<feature type="compositionally biased region" description="Acidic residues" evidence="1">
    <location>
        <begin position="47"/>
        <end position="67"/>
    </location>
</feature>
<proteinExistence type="predicted"/>
<keyword evidence="3" id="KW-1185">Reference proteome</keyword>
<comment type="caution">
    <text evidence="2">The sequence shown here is derived from an EMBL/GenBank/DDBJ whole genome shotgun (WGS) entry which is preliminary data.</text>
</comment>
<dbReference type="Proteomes" id="UP000054387">
    <property type="component" value="Unassembled WGS sequence"/>
</dbReference>
<dbReference type="EMBL" id="LOPU01000037">
    <property type="protein sequence ID" value="KTG07911.1"/>
    <property type="molecule type" value="Genomic_DNA"/>
</dbReference>
<feature type="region of interest" description="Disordered" evidence="1">
    <location>
        <begin position="42"/>
        <end position="67"/>
    </location>
</feature>
<dbReference type="AlphaFoldDB" id="A0A0W1R3T5"/>
<evidence type="ECO:0000256" key="1">
    <source>
        <dbReference type="SAM" id="MobiDB-lite"/>
    </source>
</evidence>
<evidence type="ECO:0000313" key="3">
    <source>
        <dbReference type="Proteomes" id="UP000054387"/>
    </source>
</evidence>
<protein>
    <submittedName>
        <fullName evidence="2">Uncharacterized protein</fullName>
    </submittedName>
</protein>
<evidence type="ECO:0000313" key="2">
    <source>
        <dbReference type="EMBL" id="KTG07911.1"/>
    </source>
</evidence>